<reference evidence="8 9" key="1">
    <citation type="submission" date="2015-12" db="EMBL/GenBank/DDBJ databases">
        <title>The genome of Folsomia candida.</title>
        <authorList>
            <person name="Faddeeva A."/>
            <person name="Derks M.F."/>
            <person name="Anvar Y."/>
            <person name="Smit S."/>
            <person name="Van Straalen N."/>
            <person name="Roelofs D."/>
        </authorList>
    </citation>
    <scope>NUCLEOTIDE SEQUENCE [LARGE SCALE GENOMIC DNA]</scope>
    <source>
        <strain evidence="8 9">VU population</strain>
        <tissue evidence="8">Whole body</tissue>
    </source>
</reference>
<feature type="domain" description="Major facilitator superfamily (MFS) profile" evidence="7">
    <location>
        <begin position="23"/>
        <end position="533"/>
    </location>
</feature>
<name>A0A226EFB2_FOLCA</name>
<sequence length="564" mass="61983">MELENKDKYKLKNVSDAKKESSFSFMELYATFVAAFSFLCIGLLRAYTSPAIASMKNDPDIFNTTTISEKEVISWTASSPPLASFIGTVISGPFLQFCGRQKTIFLLTLPLITGWALIGFAQNVWMLLLGRILTGLAAGISTAGAQLYVSECVRPEVRGTLGFLPSMMLALGMLLGFAASTINVEWRELALIMSSFPIVLLVMSLTVPESPPWLIMRGDIVQATVNLTKFRGPTVEKEEIADEVEALRDAVNKENRNRRASRMSIVSVTSAAVVSFGKKVSNFITLLKKRQIWLPAFIAVALMMFQQLIGANFVIYFLSIILTDAEPRILKTMKILGTQTNLTLQQLGDGNDLDEKSYHVLNHNVGSVIVATVQFLAFFLSLPLIDRLGRKILLIISANLMALSLGIFGLYFYCNAYAAPLSSNGVEGADSLGNIVIMTYSWLPLTCLSVFIASYSVGFGPVPFIIMSEIFPAQARSYLCSLTSFANHFFLFVVIKLYPTMTESIGSHGTFFVCAAISMLSMLLVIFVLPETKGKTLTEIEGAFTKESKPLLLDRRDSYAVGLP</sequence>
<dbReference type="SUPFAM" id="SSF103473">
    <property type="entry name" value="MFS general substrate transporter"/>
    <property type="match status" value="1"/>
</dbReference>
<feature type="transmembrane region" description="Helical" evidence="6">
    <location>
        <begin position="128"/>
        <end position="149"/>
    </location>
</feature>
<evidence type="ECO:0000256" key="3">
    <source>
        <dbReference type="ARBA" id="ARBA00022989"/>
    </source>
</evidence>
<feature type="transmembrane region" description="Helical" evidence="6">
    <location>
        <begin position="478"/>
        <end position="498"/>
    </location>
</feature>
<dbReference type="AlphaFoldDB" id="A0A226EFB2"/>
<comment type="caution">
    <text evidence="8">The sequence shown here is derived from an EMBL/GenBank/DDBJ whole genome shotgun (WGS) entry which is preliminary data.</text>
</comment>
<dbReference type="Gene3D" id="1.20.1250.20">
    <property type="entry name" value="MFS general substrate transporter like domains"/>
    <property type="match status" value="1"/>
</dbReference>
<dbReference type="InterPro" id="IPR005829">
    <property type="entry name" value="Sugar_transporter_CS"/>
</dbReference>
<dbReference type="InterPro" id="IPR005828">
    <property type="entry name" value="MFS_sugar_transport-like"/>
</dbReference>
<dbReference type="PROSITE" id="PS00217">
    <property type="entry name" value="SUGAR_TRANSPORT_2"/>
    <property type="match status" value="1"/>
</dbReference>
<dbReference type="PRINTS" id="PR00171">
    <property type="entry name" value="SUGRTRNSPORT"/>
</dbReference>
<feature type="transmembrane region" description="Helical" evidence="6">
    <location>
        <begin position="392"/>
        <end position="413"/>
    </location>
</feature>
<keyword evidence="3 6" id="KW-1133">Transmembrane helix</keyword>
<dbReference type="InterPro" id="IPR020846">
    <property type="entry name" value="MFS_dom"/>
</dbReference>
<keyword evidence="9" id="KW-1185">Reference proteome</keyword>
<feature type="transmembrane region" description="Helical" evidence="6">
    <location>
        <begin position="510"/>
        <end position="529"/>
    </location>
</feature>
<feature type="transmembrane region" description="Helical" evidence="6">
    <location>
        <begin position="442"/>
        <end position="466"/>
    </location>
</feature>
<dbReference type="GO" id="GO:0016020">
    <property type="term" value="C:membrane"/>
    <property type="evidence" value="ECO:0007669"/>
    <property type="project" value="UniProtKB-SubCell"/>
</dbReference>
<comment type="similarity">
    <text evidence="5">Belongs to the major facilitator superfamily. Sugar transporter (TC 2.A.1.1) family. Trehalose transporter subfamily.</text>
</comment>
<feature type="transmembrane region" description="Helical" evidence="6">
    <location>
        <begin position="161"/>
        <end position="183"/>
    </location>
</feature>
<evidence type="ECO:0000256" key="1">
    <source>
        <dbReference type="ARBA" id="ARBA00004141"/>
    </source>
</evidence>
<evidence type="ECO:0000313" key="8">
    <source>
        <dbReference type="EMBL" id="OXA56232.1"/>
    </source>
</evidence>
<dbReference type="OMA" id="TIVTWWL"/>
<feature type="transmembrane region" description="Helical" evidence="6">
    <location>
        <begin position="189"/>
        <end position="207"/>
    </location>
</feature>
<evidence type="ECO:0000256" key="4">
    <source>
        <dbReference type="ARBA" id="ARBA00023136"/>
    </source>
</evidence>
<feature type="transmembrane region" description="Helical" evidence="6">
    <location>
        <begin position="104"/>
        <end position="122"/>
    </location>
</feature>
<feature type="transmembrane region" description="Helical" evidence="6">
    <location>
        <begin position="365"/>
        <end position="385"/>
    </location>
</feature>
<dbReference type="InterPro" id="IPR050549">
    <property type="entry name" value="MFS_Trehalose_Transporter"/>
</dbReference>
<dbReference type="InterPro" id="IPR003663">
    <property type="entry name" value="Sugar/inositol_transpt"/>
</dbReference>
<dbReference type="PROSITE" id="PS50850">
    <property type="entry name" value="MFS"/>
    <property type="match status" value="1"/>
</dbReference>
<evidence type="ECO:0000256" key="2">
    <source>
        <dbReference type="ARBA" id="ARBA00022692"/>
    </source>
</evidence>
<dbReference type="PROSITE" id="PS00216">
    <property type="entry name" value="SUGAR_TRANSPORT_1"/>
    <property type="match status" value="1"/>
</dbReference>
<evidence type="ECO:0000313" key="9">
    <source>
        <dbReference type="Proteomes" id="UP000198287"/>
    </source>
</evidence>
<dbReference type="GO" id="GO:0022857">
    <property type="term" value="F:transmembrane transporter activity"/>
    <property type="evidence" value="ECO:0007669"/>
    <property type="project" value="InterPro"/>
</dbReference>
<comment type="subcellular location">
    <subcellularLocation>
        <location evidence="1">Membrane</location>
        <topology evidence="1">Multi-pass membrane protein</topology>
    </subcellularLocation>
</comment>
<keyword evidence="2 6" id="KW-0812">Transmembrane</keyword>
<dbReference type="InterPro" id="IPR036259">
    <property type="entry name" value="MFS_trans_sf"/>
</dbReference>
<dbReference type="PANTHER" id="PTHR48021:SF96">
    <property type="entry name" value="FACILITATED TREHALOSE TRANSPORTER TRET1-1-RELATED"/>
    <property type="match status" value="1"/>
</dbReference>
<evidence type="ECO:0000256" key="6">
    <source>
        <dbReference type="SAM" id="Phobius"/>
    </source>
</evidence>
<dbReference type="PANTHER" id="PTHR48021">
    <property type="match status" value="1"/>
</dbReference>
<evidence type="ECO:0000259" key="7">
    <source>
        <dbReference type="PROSITE" id="PS50850"/>
    </source>
</evidence>
<protein>
    <submittedName>
        <fullName evidence="8">Facilitated trehalose transporter Tret1-2</fullName>
    </submittedName>
</protein>
<evidence type="ECO:0000256" key="5">
    <source>
        <dbReference type="ARBA" id="ARBA00024348"/>
    </source>
</evidence>
<dbReference type="Pfam" id="PF00083">
    <property type="entry name" value="Sugar_tr"/>
    <property type="match status" value="2"/>
</dbReference>
<organism evidence="8 9">
    <name type="scientific">Folsomia candida</name>
    <name type="common">Springtail</name>
    <dbReference type="NCBI Taxonomy" id="158441"/>
    <lineage>
        <taxon>Eukaryota</taxon>
        <taxon>Metazoa</taxon>
        <taxon>Ecdysozoa</taxon>
        <taxon>Arthropoda</taxon>
        <taxon>Hexapoda</taxon>
        <taxon>Collembola</taxon>
        <taxon>Entomobryomorpha</taxon>
        <taxon>Isotomoidea</taxon>
        <taxon>Isotomidae</taxon>
        <taxon>Proisotominae</taxon>
        <taxon>Folsomia</taxon>
    </lineage>
</organism>
<feature type="transmembrane region" description="Helical" evidence="6">
    <location>
        <begin position="28"/>
        <end position="47"/>
    </location>
</feature>
<gene>
    <name evidence="8" type="ORF">Fcan01_09870</name>
</gene>
<dbReference type="OrthoDB" id="6612291at2759"/>
<proteinExistence type="inferred from homology"/>
<keyword evidence="4 6" id="KW-0472">Membrane</keyword>
<dbReference type="Proteomes" id="UP000198287">
    <property type="component" value="Unassembled WGS sequence"/>
</dbReference>
<dbReference type="EMBL" id="LNIX01000004">
    <property type="protein sequence ID" value="OXA56232.1"/>
    <property type="molecule type" value="Genomic_DNA"/>
</dbReference>
<feature type="transmembrane region" description="Helical" evidence="6">
    <location>
        <begin position="292"/>
        <end position="318"/>
    </location>
</feature>
<accession>A0A226EFB2</accession>